<accession>W0FHD8</accession>
<protein>
    <submittedName>
        <fullName evidence="3">Phosphatase</fullName>
    </submittedName>
</protein>
<dbReference type="GO" id="GO:0016020">
    <property type="term" value="C:membrane"/>
    <property type="evidence" value="ECO:0007669"/>
    <property type="project" value="UniProtKB-SubCell"/>
</dbReference>
<evidence type="ECO:0000256" key="1">
    <source>
        <dbReference type="SAM" id="Phobius"/>
    </source>
</evidence>
<evidence type="ECO:0000313" key="3">
    <source>
        <dbReference type="EMBL" id="AHF24141.1"/>
    </source>
</evidence>
<reference evidence="3" key="1">
    <citation type="journal article" date="2013" name="PLoS ONE">
        <title>Metagenomic insights into the carbohydrate-active enzymes carried by the microorganisms adhering to solid digesta in the rumen of cows.</title>
        <authorList>
            <person name="Wang L."/>
            <person name="Hatem A."/>
            <person name="Catalyurek U.V."/>
            <person name="Morrison M."/>
            <person name="Yu Z."/>
        </authorList>
    </citation>
    <scope>NUCLEOTIDE SEQUENCE</scope>
</reference>
<proteinExistence type="predicted"/>
<feature type="transmembrane region" description="Helical" evidence="1">
    <location>
        <begin position="149"/>
        <end position="169"/>
    </location>
</feature>
<evidence type="ECO:0000259" key="2">
    <source>
        <dbReference type="Pfam" id="PF14378"/>
    </source>
</evidence>
<dbReference type="EMBL" id="KC246785">
    <property type="protein sequence ID" value="AHF24141.1"/>
    <property type="molecule type" value="Genomic_DNA"/>
</dbReference>
<organism evidence="3">
    <name type="scientific">uncultured bacterium Contig46</name>
    <dbReference type="NCBI Taxonomy" id="1393580"/>
    <lineage>
        <taxon>Bacteria</taxon>
        <taxon>environmental samples</taxon>
    </lineage>
</organism>
<feature type="transmembrane region" description="Helical" evidence="1">
    <location>
        <begin position="176"/>
        <end position="194"/>
    </location>
</feature>
<feature type="transmembrane region" description="Helical" evidence="1">
    <location>
        <begin position="20"/>
        <end position="46"/>
    </location>
</feature>
<keyword evidence="1" id="KW-1133">Transmembrane helix</keyword>
<dbReference type="InterPro" id="IPR026841">
    <property type="entry name" value="Aur1/Ipt1"/>
</dbReference>
<feature type="transmembrane region" description="Helical" evidence="1">
    <location>
        <begin position="96"/>
        <end position="116"/>
    </location>
</feature>
<dbReference type="AlphaFoldDB" id="W0FHD8"/>
<feature type="transmembrane region" description="Helical" evidence="1">
    <location>
        <begin position="200"/>
        <end position="218"/>
    </location>
</feature>
<dbReference type="Pfam" id="PF14378">
    <property type="entry name" value="PAP2_3"/>
    <property type="match status" value="1"/>
</dbReference>
<name>W0FHD8_9BACT</name>
<feature type="transmembrane region" description="Helical" evidence="1">
    <location>
        <begin position="58"/>
        <end position="76"/>
    </location>
</feature>
<keyword evidence="1" id="KW-0812">Transmembrane</keyword>
<feature type="domain" description="Inositolphosphotransferase Aur1/Ipt1" evidence="2">
    <location>
        <begin position="42"/>
        <end position="216"/>
    </location>
</feature>
<keyword evidence="1" id="KW-0472">Membrane</keyword>
<sequence length="243" mass="27948">MMETPDRTARKNNRIKGYAIWIGILYLIMQHSLYLAGHYFALWFGFTPFLPKIALDDSIPIVSVFIIPYIWSYAYWAMGPMAVSRCEKGHFADYMAANLIACLAGVLVLAFFPTYMDRVAEGLYEVPVNPTFFDRLRIFWYSLDGSETAYNLLPSFHCINSTLCYLGVAGRKEIPVWFRAYSFVTTFLIYASTVFVKQHYFLDIITGVALALAAYSVCKKHHWGRMFMPAERLYAAWKAKKHG</sequence>